<organism evidence="1 2">
    <name type="scientific">Iphiclides podalirius</name>
    <name type="common">scarce swallowtail</name>
    <dbReference type="NCBI Taxonomy" id="110791"/>
    <lineage>
        <taxon>Eukaryota</taxon>
        <taxon>Metazoa</taxon>
        <taxon>Ecdysozoa</taxon>
        <taxon>Arthropoda</taxon>
        <taxon>Hexapoda</taxon>
        <taxon>Insecta</taxon>
        <taxon>Pterygota</taxon>
        <taxon>Neoptera</taxon>
        <taxon>Endopterygota</taxon>
        <taxon>Lepidoptera</taxon>
        <taxon>Glossata</taxon>
        <taxon>Ditrysia</taxon>
        <taxon>Papilionoidea</taxon>
        <taxon>Papilionidae</taxon>
        <taxon>Papilioninae</taxon>
        <taxon>Iphiclides</taxon>
    </lineage>
</organism>
<evidence type="ECO:0008006" key="3">
    <source>
        <dbReference type="Google" id="ProtNLM"/>
    </source>
</evidence>
<dbReference type="PANTHER" id="PTHR46461:SF1">
    <property type="entry name" value="KELCH DOMAIN-CONTAINING PROTEIN 3"/>
    <property type="match status" value="1"/>
</dbReference>
<dbReference type="SUPFAM" id="SSF117281">
    <property type="entry name" value="Kelch motif"/>
    <property type="match status" value="1"/>
</dbReference>
<dbReference type="Pfam" id="PF24681">
    <property type="entry name" value="Kelch_KLHDC2_KLHL20_DRC7"/>
    <property type="match status" value="1"/>
</dbReference>
<dbReference type="PANTHER" id="PTHR46461">
    <property type="entry name" value="KELCH DOMAIN-CONTAINING PROTEIN 3"/>
    <property type="match status" value="1"/>
</dbReference>
<dbReference type="Gene3D" id="2.120.10.80">
    <property type="entry name" value="Kelch-type beta propeller"/>
    <property type="match status" value="2"/>
</dbReference>
<dbReference type="InterPro" id="IPR052637">
    <property type="entry name" value="KLHDC3-like"/>
</dbReference>
<protein>
    <recommendedName>
        <fullName evidence="3">Kelch domain-containing protein 3</fullName>
    </recommendedName>
</protein>
<keyword evidence="2" id="KW-1185">Reference proteome</keyword>
<proteinExistence type="predicted"/>
<dbReference type="Proteomes" id="UP000837857">
    <property type="component" value="Chromosome 9"/>
</dbReference>
<sequence length="284" mass="32818">MLWTVHIEGGPQRVNHAAVCIGDKIYSFGGYCSTEEYKDWEPIPIHVLDTTTLRWAPVHYRKTHVMPFQRYGHTTVAYGDKVYMWGGRNNAVACDTLFCFDTKKLEWSKPAVTDTLKEEWIVANPQGPWPEGRRSHSAWYRQGYMYIFGGFNGNTKTHFNDLYRYSIIGNYWEYINVHGMKPCKRRRQACILYNDKVYLFGGTSPCPHVSGRPVDNADGLDDPERLIDNSDLHLLDYLPNLKTLCILQVLEHGLDQTFLPRDIIIDIRMMTLPNRISRPVNQAG</sequence>
<dbReference type="EMBL" id="OW152821">
    <property type="protein sequence ID" value="CAH2076666.1"/>
    <property type="molecule type" value="Genomic_DNA"/>
</dbReference>
<dbReference type="InterPro" id="IPR015915">
    <property type="entry name" value="Kelch-typ_b-propeller"/>
</dbReference>
<evidence type="ECO:0000313" key="1">
    <source>
        <dbReference type="EMBL" id="CAH2076666.1"/>
    </source>
</evidence>
<accession>A0ABN8J7I5</accession>
<gene>
    <name evidence="1" type="ORF">IPOD504_LOCUS17364</name>
</gene>
<feature type="non-terminal residue" evidence="1">
    <location>
        <position position="1"/>
    </location>
</feature>
<name>A0ABN8J7I5_9NEOP</name>
<evidence type="ECO:0000313" key="2">
    <source>
        <dbReference type="Proteomes" id="UP000837857"/>
    </source>
</evidence>
<reference evidence="1" key="1">
    <citation type="submission" date="2022-03" db="EMBL/GenBank/DDBJ databases">
        <authorList>
            <person name="Martin H S."/>
        </authorList>
    </citation>
    <scope>NUCLEOTIDE SEQUENCE</scope>
</reference>